<dbReference type="PRINTS" id="PR01491">
    <property type="entry name" value="KVCHANNEL"/>
</dbReference>
<dbReference type="OrthoDB" id="10025005at2759"/>
<comment type="subcellular location">
    <subcellularLocation>
        <location evidence="1">Membrane</location>
        <topology evidence="1">Multi-pass membrane protein</topology>
    </subcellularLocation>
</comment>
<dbReference type="SUPFAM" id="SSF81324">
    <property type="entry name" value="Voltage-gated potassium channels"/>
    <property type="match status" value="1"/>
</dbReference>
<dbReference type="SUPFAM" id="SSF54695">
    <property type="entry name" value="POZ domain"/>
    <property type="match status" value="1"/>
</dbReference>
<dbReference type="KEGG" id="pbi:103058743"/>
<protein>
    <submittedName>
        <fullName evidence="15">Potassium voltage-gated channel subfamily C member 1-like</fullName>
    </submittedName>
</protein>
<evidence type="ECO:0000256" key="11">
    <source>
        <dbReference type="ARBA" id="ARBA00023303"/>
    </source>
</evidence>
<proteinExistence type="predicted"/>
<dbReference type="InterPro" id="IPR003974">
    <property type="entry name" value="K_chnl_volt-dep_Kv3"/>
</dbReference>
<dbReference type="GO" id="GO:0042734">
    <property type="term" value="C:presynaptic membrane"/>
    <property type="evidence" value="ECO:0007669"/>
    <property type="project" value="TreeGrafter"/>
</dbReference>
<dbReference type="InterPro" id="IPR011333">
    <property type="entry name" value="SKP1/BTB/POZ_sf"/>
</dbReference>
<keyword evidence="4 12" id="KW-0812">Transmembrane</keyword>
<dbReference type="FunFam" id="1.10.287.70:FF:000028">
    <property type="entry name" value="potassium voltage-gated channel subfamily D member 3"/>
    <property type="match status" value="1"/>
</dbReference>
<evidence type="ECO:0000259" key="13">
    <source>
        <dbReference type="SMART" id="SM00225"/>
    </source>
</evidence>
<keyword evidence="10 12" id="KW-0472">Membrane</keyword>
<keyword evidence="9" id="KW-0406">Ion transport</keyword>
<evidence type="ECO:0000256" key="1">
    <source>
        <dbReference type="ARBA" id="ARBA00004141"/>
    </source>
</evidence>
<evidence type="ECO:0000313" key="14">
    <source>
        <dbReference type="Proteomes" id="UP000695026"/>
    </source>
</evidence>
<dbReference type="InterPro" id="IPR005821">
    <property type="entry name" value="Ion_trans_dom"/>
</dbReference>
<dbReference type="Gene3D" id="1.20.120.350">
    <property type="entry name" value="Voltage-gated potassium channels. Chain C"/>
    <property type="match status" value="1"/>
</dbReference>
<evidence type="ECO:0000256" key="10">
    <source>
        <dbReference type="ARBA" id="ARBA00023136"/>
    </source>
</evidence>
<dbReference type="GO" id="GO:0001508">
    <property type="term" value="P:action potential"/>
    <property type="evidence" value="ECO:0007669"/>
    <property type="project" value="TreeGrafter"/>
</dbReference>
<dbReference type="GeneID" id="103058743"/>
<dbReference type="InterPro" id="IPR027359">
    <property type="entry name" value="Volt_channel_dom_sf"/>
</dbReference>
<dbReference type="OMA" id="VIFFQET"/>
<keyword evidence="5" id="KW-0631">Potassium channel</keyword>
<dbReference type="GO" id="GO:0008076">
    <property type="term" value="C:voltage-gated potassium channel complex"/>
    <property type="evidence" value="ECO:0007669"/>
    <property type="project" value="InterPro"/>
</dbReference>
<gene>
    <name evidence="15" type="primary">LOC103058743</name>
</gene>
<dbReference type="Proteomes" id="UP000695026">
    <property type="component" value="Unplaced"/>
</dbReference>
<evidence type="ECO:0000256" key="12">
    <source>
        <dbReference type="SAM" id="Phobius"/>
    </source>
</evidence>
<keyword evidence="2" id="KW-0813">Transport</keyword>
<accession>A0A9F2REV3</accession>
<sequence length="423" mass="49165">MKPLEEKVVLNIGGLRYETYASTLQAFPGTKLCHLTEPQAATTFDYDPDTKEFFFDRSPCLFEEVLNYYRTKELHCPDLTCKSVLDEELAFWGLSNTPLSPCCWQKLTITEGQREEYGIWEEDQDVAGLLDQAERNQRTWRGRWQTRIWTVFEKPFSSLSAKGLAVVSLLFNIGICILFIAKAYEQTSLLYITENKSNFTAFHAEVDSFYIHLPYLLYLELFCVLWFVLEFFLRLISCPNKKKFFQSPLNVADFLSLFPIFIEVNNQHFLPWLDFFRALYFFKLLKVLKLVETPVMLRVLSYTFRAIIREIFLLLLIFVFEILFFGSLCYFGDLVEDNPETYFSDIGSSFWWAVITLTTVGYGDVFPVSTVSKLIGACTALCGVLTIITPIPFFFIKFKGYYDAAMIKEKRKSKKKQVLTLPS</sequence>
<dbReference type="GO" id="GO:0043679">
    <property type="term" value="C:axon terminus"/>
    <property type="evidence" value="ECO:0007669"/>
    <property type="project" value="TreeGrafter"/>
</dbReference>
<feature type="transmembrane region" description="Helical" evidence="12">
    <location>
        <begin position="350"/>
        <end position="367"/>
    </location>
</feature>
<dbReference type="GO" id="GO:0005251">
    <property type="term" value="F:delayed rectifier potassium channel activity"/>
    <property type="evidence" value="ECO:0007669"/>
    <property type="project" value="TreeGrafter"/>
</dbReference>
<dbReference type="GO" id="GO:0032809">
    <property type="term" value="C:neuronal cell body membrane"/>
    <property type="evidence" value="ECO:0007669"/>
    <property type="project" value="TreeGrafter"/>
</dbReference>
<dbReference type="GO" id="GO:0045211">
    <property type="term" value="C:postsynaptic membrane"/>
    <property type="evidence" value="ECO:0007669"/>
    <property type="project" value="TreeGrafter"/>
</dbReference>
<dbReference type="SMART" id="SM00225">
    <property type="entry name" value="BTB"/>
    <property type="match status" value="1"/>
</dbReference>
<feature type="transmembrane region" description="Helical" evidence="12">
    <location>
        <begin position="163"/>
        <end position="181"/>
    </location>
</feature>
<evidence type="ECO:0000256" key="2">
    <source>
        <dbReference type="ARBA" id="ARBA00022448"/>
    </source>
</evidence>
<dbReference type="InterPro" id="IPR003131">
    <property type="entry name" value="T1-type_BTB"/>
</dbReference>
<evidence type="ECO:0000256" key="5">
    <source>
        <dbReference type="ARBA" id="ARBA00022826"/>
    </source>
</evidence>
<reference evidence="15" key="1">
    <citation type="submission" date="2025-08" db="UniProtKB">
        <authorList>
            <consortium name="RefSeq"/>
        </authorList>
    </citation>
    <scope>IDENTIFICATION</scope>
    <source>
        <tissue evidence="15">Liver</tissue>
    </source>
</reference>
<keyword evidence="3" id="KW-0633">Potassium transport</keyword>
<name>A0A9F2REV3_PYTBI</name>
<keyword evidence="11" id="KW-0407">Ion channel</keyword>
<evidence type="ECO:0000256" key="4">
    <source>
        <dbReference type="ARBA" id="ARBA00022692"/>
    </source>
</evidence>
<keyword evidence="6" id="KW-0851">Voltage-gated channel</keyword>
<evidence type="ECO:0000313" key="15">
    <source>
        <dbReference type="RefSeq" id="XP_007444751.1"/>
    </source>
</evidence>
<dbReference type="Pfam" id="PF00520">
    <property type="entry name" value="Ion_trans"/>
    <property type="match status" value="1"/>
</dbReference>
<dbReference type="RefSeq" id="XP_007444751.1">
    <property type="nucleotide sequence ID" value="XM_007444689.2"/>
</dbReference>
<dbReference type="Gene3D" id="1.10.287.70">
    <property type="match status" value="1"/>
</dbReference>
<dbReference type="PRINTS" id="PR00169">
    <property type="entry name" value="KCHANNEL"/>
</dbReference>
<dbReference type="InterPro" id="IPR000210">
    <property type="entry name" value="BTB/POZ_dom"/>
</dbReference>
<evidence type="ECO:0000256" key="8">
    <source>
        <dbReference type="ARBA" id="ARBA00022989"/>
    </source>
</evidence>
<feature type="transmembrane region" description="Helical" evidence="12">
    <location>
        <begin position="374"/>
        <end position="396"/>
    </location>
</feature>
<dbReference type="InterPro" id="IPR003968">
    <property type="entry name" value="K_chnl_volt-dep_Kv"/>
</dbReference>
<feature type="domain" description="BTB" evidence="13">
    <location>
        <begin position="6"/>
        <end position="110"/>
    </location>
</feature>
<keyword evidence="7" id="KW-0630">Potassium</keyword>
<dbReference type="PANTHER" id="PTHR11537">
    <property type="entry name" value="VOLTAGE-GATED POTASSIUM CHANNEL"/>
    <property type="match status" value="1"/>
</dbReference>
<evidence type="ECO:0000256" key="3">
    <source>
        <dbReference type="ARBA" id="ARBA00022538"/>
    </source>
</evidence>
<feature type="transmembrane region" description="Helical" evidence="12">
    <location>
        <begin position="215"/>
        <end position="236"/>
    </location>
</feature>
<dbReference type="PANTHER" id="PTHR11537:SF235">
    <property type="entry name" value="POTASSIUM VOLTAGE-GATED CHANNEL SUBFAMILY C MEMBER 1-LIKE"/>
    <property type="match status" value="1"/>
</dbReference>
<keyword evidence="8 12" id="KW-1133">Transmembrane helix</keyword>
<dbReference type="Pfam" id="PF02214">
    <property type="entry name" value="BTB_2"/>
    <property type="match status" value="1"/>
</dbReference>
<evidence type="ECO:0000256" key="6">
    <source>
        <dbReference type="ARBA" id="ARBA00022882"/>
    </source>
</evidence>
<organism evidence="14 15">
    <name type="scientific">Python bivittatus</name>
    <name type="common">Burmese python</name>
    <name type="synonym">Python molurus bivittatus</name>
    <dbReference type="NCBI Taxonomy" id="176946"/>
    <lineage>
        <taxon>Eukaryota</taxon>
        <taxon>Metazoa</taxon>
        <taxon>Chordata</taxon>
        <taxon>Craniata</taxon>
        <taxon>Vertebrata</taxon>
        <taxon>Euteleostomi</taxon>
        <taxon>Lepidosauria</taxon>
        <taxon>Squamata</taxon>
        <taxon>Bifurcata</taxon>
        <taxon>Unidentata</taxon>
        <taxon>Episquamata</taxon>
        <taxon>Toxicofera</taxon>
        <taxon>Serpentes</taxon>
        <taxon>Henophidia</taxon>
        <taxon>Pythonidae</taxon>
        <taxon>Python</taxon>
    </lineage>
</organism>
<dbReference type="GO" id="GO:0032590">
    <property type="term" value="C:dendrite membrane"/>
    <property type="evidence" value="ECO:0007669"/>
    <property type="project" value="TreeGrafter"/>
</dbReference>
<evidence type="ECO:0000256" key="9">
    <source>
        <dbReference type="ARBA" id="ARBA00023065"/>
    </source>
</evidence>
<dbReference type="InterPro" id="IPR028325">
    <property type="entry name" value="VG_K_chnl"/>
</dbReference>
<dbReference type="PRINTS" id="PR01498">
    <property type="entry name" value="SHAWCHANNEL"/>
</dbReference>
<keyword evidence="14" id="KW-1185">Reference proteome</keyword>
<feature type="transmembrane region" description="Helical" evidence="12">
    <location>
        <begin position="311"/>
        <end position="330"/>
    </location>
</feature>
<evidence type="ECO:0000256" key="7">
    <source>
        <dbReference type="ARBA" id="ARBA00022958"/>
    </source>
</evidence>
<dbReference type="Gene3D" id="3.30.710.10">
    <property type="entry name" value="Potassium Channel Kv1.1, Chain A"/>
    <property type="match status" value="1"/>
</dbReference>
<dbReference type="GO" id="GO:0051260">
    <property type="term" value="P:protein homooligomerization"/>
    <property type="evidence" value="ECO:0007669"/>
    <property type="project" value="InterPro"/>
</dbReference>
<dbReference type="AlphaFoldDB" id="A0A9F2REV3"/>